<accession>A0A7C8ZFU7</accession>
<protein>
    <submittedName>
        <fullName evidence="1">Uncharacterized protein</fullName>
    </submittedName>
</protein>
<reference evidence="1" key="2">
    <citation type="submission" date="2020-07" db="EMBL/GenBank/DDBJ databases">
        <authorList>
            <person name="Vera ALvarez R."/>
            <person name="Arias-Moreno D.M."/>
            <person name="Jimenez-Jacinto V."/>
            <person name="Jimenez-Bremont J.F."/>
            <person name="Swaminathan K."/>
            <person name="Moose S.P."/>
            <person name="Guerrero-Gonzalez M.L."/>
            <person name="Marino-Ramirez L."/>
            <person name="Landsman D."/>
            <person name="Rodriguez-Kessler M."/>
            <person name="Delgado-Sanchez P."/>
        </authorList>
    </citation>
    <scope>NUCLEOTIDE SEQUENCE</scope>
    <source>
        <tissue evidence="1">Cladode</tissue>
    </source>
</reference>
<name>A0A7C8ZFU7_OPUST</name>
<reference evidence="1" key="1">
    <citation type="journal article" date="2013" name="J. Plant Res.">
        <title>Effect of fungi and light on seed germination of three Opuntia species from semiarid lands of central Mexico.</title>
        <authorList>
            <person name="Delgado-Sanchez P."/>
            <person name="Jimenez-Bremont J.F."/>
            <person name="Guerrero-Gonzalez Mde L."/>
            <person name="Flores J."/>
        </authorList>
    </citation>
    <scope>NUCLEOTIDE SEQUENCE</scope>
    <source>
        <tissue evidence="1">Cladode</tissue>
    </source>
</reference>
<proteinExistence type="predicted"/>
<sequence>MVMYVDACVASMRPSWQLDKEQWSTHMSRDPRMVMPSPSEWVMNTSWDGETLTMPLADGLQSCMWMPCMMILDVRCMMIHPPPVTWTLAPRPSIVLYEFMTNCSFRVMTMSCLKMIHKGSCWITA</sequence>
<evidence type="ECO:0000313" key="1">
    <source>
        <dbReference type="EMBL" id="MBA4642159.1"/>
    </source>
</evidence>
<dbReference type="EMBL" id="GISG01127400">
    <property type="protein sequence ID" value="MBA4642159.1"/>
    <property type="molecule type" value="Transcribed_RNA"/>
</dbReference>
<dbReference type="AlphaFoldDB" id="A0A7C8ZFU7"/>
<organism evidence="1">
    <name type="scientific">Opuntia streptacantha</name>
    <name type="common">Prickly pear cactus</name>
    <name type="synonym">Opuntia cardona</name>
    <dbReference type="NCBI Taxonomy" id="393608"/>
    <lineage>
        <taxon>Eukaryota</taxon>
        <taxon>Viridiplantae</taxon>
        <taxon>Streptophyta</taxon>
        <taxon>Embryophyta</taxon>
        <taxon>Tracheophyta</taxon>
        <taxon>Spermatophyta</taxon>
        <taxon>Magnoliopsida</taxon>
        <taxon>eudicotyledons</taxon>
        <taxon>Gunneridae</taxon>
        <taxon>Pentapetalae</taxon>
        <taxon>Caryophyllales</taxon>
        <taxon>Cactineae</taxon>
        <taxon>Cactaceae</taxon>
        <taxon>Opuntioideae</taxon>
        <taxon>Opuntia</taxon>
    </lineage>
</organism>